<dbReference type="InterPro" id="IPR036413">
    <property type="entry name" value="YaeB-like_sf"/>
</dbReference>
<evidence type="ECO:0000313" key="5">
    <source>
        <dbReference type="Proteomes" id="UP000664122"/>
    </source>
</evidence>
<comment type="similarity">
    <text evidence="2">Belongs to the tRNA methyltransferase O family.</text>
</comment>
<evidence type="ECO:0000256" key="1">
    <source>
        <dbReference type="ARBA" id="ARBA00022691"/>
    </source>
</evidence>
<evidence type="ECO:0000313" key="4">
    <source>
        <dbReference type="EMBL" id="MBO0663638.1"/>
    </source>
</evidence>
<dbReference type="EMBL" id="JAFMPP010000012">
    <property type="protein sequence ID" value="MBO0663638.1"/>
    <property type="molecule type" value="Genomic_DNA"/>
</dbReference>
<reference evidence="4" key="1">
    <citation type="submission" date="2021-03" db="EMBL/GenBank/DDBJ databases">
        <title>Whole genome sequence of Jiella sp. CQZ9-1.</title>
        <authorList>
            <person name="Tuo L."/>
        </authorList>
    </citation>
    <scope>NUCLEOTIDE SEQUENCE</scope>
    <source>
        <strain evidence="4">CQZ9-1</strain>
    </source>
</reference>
<proteinExistence type="inferred from homology"/>
<accession>A0A939FX68</accession>
<dbReference type="SUPFAM" id="SSF118196">
    <property type="entry name" value="YaeB-like"/>
    <property type="match status" value="1"/>
</dbReference>
<dbReference type="PANTHER" id="PTHR12818">
    <property type="entry name" value="TRNA (ADENINE(37)-N6)-METHYLTRANSFERASE"/>
    <property type="match status" value="1"/>
</dbReference>
<feature type="domain" description="TsaA-like" evidence="3">
    <location>
        <begin position="26"/>
        <end position="161"/>
    </location>
</feature>
<dbReference type="Gene3D" id="2.40.30.70">
    <property type="entry name" value="YaeB-like"/>
    <property type="match status" value="1"/>
</dbReference>
<keyword evidence="1" id="KW-0949">S-adenosyl-L-methionine</keyword>
<dbReference type="Pfam" id="PF01980">
    <property type="entry name" value="TrmO_N"/>
    <property type="match status" value="1"/>
</dbReference>
<dbReference type="InterPro" id="IPR023370">
    <property type="entry name" value="TrmO-like_N"/>
</dbReference>
<dbReference type="CDD" id="cd09281">
    <property type="entry name" value="UPF0066"/>
    <property type="match status" value="1"/>
</dbReference>
<gene>
    <name evidence="4" type="ORF">J1C48_13700</name>
</gene>
<dbReference type="PROSITE" id="PS51668">
    <property type="entry name" value="TSAA_2"/>
    <property type="match status" value="1"/>
</dbReference>
<dbReference type="GO" id="GO:0008168">
    <property type="term" value="F:methyltransferase activity"/>
    <property type="evidence" value="ECO:0007669"/>
    <property type="project" value="UniProtKB-KW"/>
</dbReference>
<dbReference type="PANTHER" id="PTHR12818:SF0">
    <property type="entry name" value="TRNA (ADENINE(37)-N6)-METHYLTRANSFERASE"/>
    <property type="match status" value="1"/>
</dbReference>
<comment type="caution">
    <text evidence="4">The sequence shown here is derived from an EMBL/GenBank/DDBJ whole genome shotgun (WGS) entry which is preliminary data.</text>
</comment>
<keyword evidence="4" id="KW-0489">Methyltransferase</keyword>
<keyword evidence="5" id="KW-1185">Reference proteome</keyword>
<evidence type="ECO:0000256" key="2">
    <source>
        <dbReference type="ARBA" id="ARBA00033753"/>
    </source>
</evidence>
<evidence type="ECO:0000259" key="3">
    <source>
        <dbReference type="PROSITE" id="PS51668"/>
    </source>
</evidence>
<dbReference type="InterPro" id="IPR036414">
    <property type="entry name" value="YaeB_N_sf"/>
</dbReference>
<organism evidence="4 5">
    <name type="scientific">Jiella flava</name>
    <dbReference type="NCBI Taxonomy" id="2816857"/>
    <lineage>
        <taxon>Bacteria</taxon>
        <taxon>Pseudomonadati</taxon>
        <taxon>Pseudomonadota</taxon>
        <taxon>Alphaproteobacteria</taxon>
        <taxon>Hyphomicrobiales</taxon>
        <taxon>Aurantimonadaceae</taxon>
        <taxon>Jiella</taxon>
    </lineage>
</organism>
<dbReference type="GO" id="GO:0032259">
    <property type="term" value="P:methylation"/>
    <property type="evidence" value="ECO:0007669"/>
    <property type="project" value="UniProtKB-KW"/>
</dbReference>
<dbReference type="AlphaFoldDB" id="A0A939FX68"/>
<protein>
    <submittedName>
        <fullName evidence="4">SAM-dependent methyltransferase</fullName>
    </submittedName>
</protein>
<dbReference type="InterPro" id="IPR040372">
    <property type="entry name" value="YaeB-like"/>
</dbReference>
<keyword evidence="4" id="KW-0808">Transferase</keyword>
<sequence length="162" mass="17616">MPLPSSKRFGEVAFSGSQPTFDDAGLVFIGRIRSPVTDRAACPKNRRAALEAGVAGHLEVDRPWREALVGLKPGDHIFCLSWLHGSARDLALQKPRHAETARGTFSLRSPVRPNPIGLHLAEILTLDMTTGIVEIDAIDSLDNTPLLDIKPYFASVDRPAEA</sequence>
<name>A0A939FX68_9HYPH</name>
<dbReference type="Proteomes" id="UP000664122">
    <property type="component" value="Unassembled WGS sequence"/>
</dbReference>